<evidence type="ECO:0000256" key="1">
    <source>
        <dbReference type="SAM" id="MobiDB-lite"/>
    </source>
</evidence>
<dbReference type="RefSeq" id="WP_007096519.1">
    <property type="nucleotide sequence ID" value="NZ_CP142125.1"/>
</dbReference>
<sequence length="328" mass="36669">MKKTIIITTTILAFCLFSCDNEPYEGEIIIETSSGNPTDPINPNPDPVDPNPTDPTGGSLQLSDYDYMKSFSSTTGDETSFTADFVINLNNQFTAQNTTLTIFGITVNGVGNIIRDENSRVREVRTTVDGVLVNRTSVSYTLDKISTIMYEDLEDASENFTFSYIHANNVVTRTKEGTNFSTRFTFDPSTSKLMLRETMENGMTIKTETISYDSNGNLTSSVITGQDANTFTYTYDNNTNPLRNSLNDLYAFSILNDEYDDQYEHWQAMIYSNNNVTNVSTTQGNSNLNVEYDAGNRIINRNGTIFSSLPNIADDTTITINETFQYIN</sequence>
<dbReference type="eggNOG" id="ENOG502Z9I3">
    <property type="taxonomic scope" value="Bacteria"/>
</dbReference>
<dbReference type="STRING" id="391587.KAOT1_19942"/>
<protein>
    <submittedName>
        <fullName evidence="2">Uncharacterized protein</fullName>
    </submittedName>
</protein>
<organism evidence="2 3">
    <name type="scientific">Kordia algicida OT-1</name>
    <dbReference type="NCBI Taxonomy" id="391587"/>
    <lineage>
        <taxon>Bacteria</taxon>
        <taxon>Pseudomonadati</taxon>
        <taxon>Bacteroidota</taxon>
        <taxon>Flavobacteriia</taxon>
        <taxon>Flavobacteriales</taxon>
        <taxon>Flavobacteriaceae</taxon>
        <taxon>Kordia</taxon>
    </lineage>
</organism>
<evidence type="ECO:0000313" key="3">
    <source>
        <dbReference type="Proteomes" id="UP000002945"/>
    </source>
</evidence>
<keyword evidence="3" id="KW-1185">Reference proteome</keyword>
<accession>A9DPM2</accession>
<feature type="region of interest" description="Disordered" evidence="1">
    <location>
        <begin position="30"/>
        <end position="59"/>
    </location>
</feature>
<feature type="compositionally biased region" description="Pro residues" evidence="1">
    <location>
        <begin position="40"/>
        <end position="53"/>
    </location>
</feature>
<dbReference type="Gene3D" id="2.180.10.10">
    <property type="entry name" value="RHS repeat-associated core"/>
    <property type="match status" value="1"/>
</dbReference>
<proteinExistence type="predicted"/>
<dbReference type="HOGENOM" id="CLU_854659_0_0_10"/>
<name>A9DPM2_9FLAO</name>
<evidence type="ECO:0000313" key="2">
    <source>
        <dbReference type="EMBL" id="EDP97469.1"/>
    </source>
</evidence>
<gene>
    <name evidence="2" type="ORF">KAOT1_19942</name>
</gene>
<comment type="caution">
    <text evidence="2">The sequence shown here is derived from an EMBL/GenBank/DDBJ whole genome shotgun (WGS) entry which is preliminary data.</text>
</comment>
<dbReference type="EMBL" id="ABIB01000002">
    <property type="protein sequence ID" value="EDP97469.1"/>
    <property type="molecule type" value="Genomic_DNA"/>
</dbReference>
<dbReference type="AlphaFoldDB" id="A9DPM2"/>
<reference evidence="2 3" key="1">
    <citation type="journal article" date="2011" name="J. Bacteriol.">
        <title>Genome sequence of the algicidal bacterium Kordia algicida OT-1.</title>
        <authorList>
            <person name="Lee H.S."/>
            <person name="Kang S.G."/>
            <person name="Kwon K.K."/>
            <person name="Lee J.H."/>
            <person name="Kim S.J."/>
        </authorList>
    </citation>
    <scope>NUCLEOTIDE SEQUENCE [LARGE SCALE GENOMIC DNA]</scope>
    <source>
        <strain evidence="2 3">OT-1</strain>
    </source>
</reference>
<dbReference type="Proteomes" id="UP000002945">
    <property type="component" value="Unassembled WGS sequence"/>
</dbReference>
<dbReference type="OrthoDB" id="1420182at2"/>